<name>A0A9Q1ECW0_SYNKA</name>
<sequence>MDDGIKTWTALHDRLSSDNNFDSGRRTLRSRGYCSWEELQTQACLRSAPDPGWAGWYSQSCGQKIPGKEGGLLPHESQVLKKTQCILTVLRPRK</sequence>
<accession>A0A9Q1ECW0</accession>
<protein>
    <submittedName>
        <fullName evidence="1">Uncharacterized protein</fullName>
    </submittedName>
</protein>
<dbReference type="Proteomes" id="UP001152622">
    <property type="component" value="Chromosome 19"/>
</dbReference>
<dbReference type="EMBL" id="JAINUF010000019">
    <property type="protein sequence ID" value="KAJ8336472.1"/>
    <property type="molecule type" value="Genomic_DNA"/>
</dbReference>
<organism evidence="1 2">
    <name type="scientific">Synaphobranchus kaupii</name>
    <name type="common">Kaup's arrowtooth eel</name>
    <dbReference type="NCBI Taxonomy" id="118154"/>
    <lineage>
        <taxon>Eukaryota</taxon>
        <taxon>Metazoa</taxon>
        <taxon>Chordata</taxon>
        <taxon>Craniata</taxon>
        <taxon>Vertebrata</taxon>
        <taxon>Euteleostomi</taxon>
        <taxon>Actinopterygii</taxon>
        <taxon>Neopterygii</taxon>
        <taxon>Teleostei</taxon>
        <taxon>Anguilliformes</taxon>
        <taxon>Synaphobranchidae</taxon>
        <taxon>Synaphobranchus</taxon>
    </lineage>
</organism>
<reference evidence="1" key="1">
    <citation type="journal article" date="2023" name="Science">
        <title>Genome structures resolve the early diversification of teleost fishes.</title>
        <authorList>
            <person name="Parey E."/>
            <person name="Louis A."/>
            <person name="Montfort J."/>
            <person name="Bouchez O."/>
            <person name="Roques C."/>
            <person name="Iampietro C."/>
            <person name="Lluch J."/>
            <person name="Castinel A."/>
            <person name="Donnadieu C."/>
            <person name="Desvignes T."/>
            <person name="Floi Bucao C."/>
            <person name="Jouanno E."/>
            <person name="Wen M."/>
            <person name="Mejri S."/>
            <person name="Dirks R."/>
            <person name="Jansen H."/>
            <person name="Henkel C."/>
            <person name="Chen W.J."/>
            <person name="Zahm M."/>
            <person name="Cabau C."/>
            <person name="Klopp C."/>
            <person name="Thompson A.W."/>
            <person name="Robinson-Rechavi M."/>
            <person name="Braasch I."/>
            <person name="Lecointre G."/>
            <person name="Bobe J."/>
            <person name="Postlethwait J.H."/>
            <person name="Berthelot C."/>
            <person name="Roest Crollius H."/>
            <person name="Guiguen Y."/>
        </authorList>
    </citation>
    <scope>NUCLEOTIDE SEQUENCE</scope>
    <source>
        <strain evidence="1">WJC10195</strain>
    </source>
</reference>
<gene>
    <name evidence="1" type="ORF">SKAU_G00376920</name>
</gene>
<proteinExistence type="predicted"/>
<evidence type="ECO:0000313" key="2">
    <source>
        <dbReference type="Proteomes" id="UP001152622"/>
    </source>
</evidence>
<evidence type="ECO:0000313" key="1">
    <source>
        <dbReference type="EMBL" id="KAJ8336472.1"/>
    </source>
</evidence>
<dbReference type="AlphaFoldDB" id="A0A9Q1ECW0"/>
<keyword evidence="2" id="KW-1185">Reference proteome</keyword>
<comment type="caution">
    <text evidence="1">The sequence shown here is derived from an EMBL/GenBank/DDBJ whole genome shotgun (WGS) entry which is preliminary data.</text>
</comment>